<dbReference type="GO" id="GO:0005525">
    <property type="term" value="F:GTP binding"/>
    <property type="evidence" value="ECO:0007669"/>
    <property type="project" value="UniProtKB-KW"/>
</dbReference>
<evidence type="ECO:0000256" key="2">
    <source>
        <dbReference type="ARBA" id="ARBA00023134"/>
    </source>
</evidence>
<proteinExistence type="predicted"/>
<evidence type="ECO:0000313" key="4">
    <source>
        <dbReference type="EMBL" id="PMC98895.1"/>
    </source>
</evidence>
<dbReference type="EMBL" id="PNHK01000718">
    <property type="protein sequence ID" value="PMC98895.1"/>
    <property type="molecule type" value="Genomic_DNA"/>
</dbReference>
<dbReference type="Pfam" id="PF22042">
    <property type="entry name" value="EF-G_D2"/>
    <property type="match status" value="1"/>
</dbReference>
<gene>
    <name evidence="4" type="ORF">CJ199_15885</name>
</gene>
<sequence length="108" mass="11923">SAVLNFGVAKILDTLIDRAPAAEPRLDRDGEPRPVDAPFSGFVFKVQAGMDRNHRDLLAYIRVCSGVFERGMVVTHAETKKPFATKHAQHVFGRDRDSVETAYPGDVV</sequence>
<name>A0A2N6VI82_9MICO</name>
<dbReference type="InterPro" id="IPR004548">
    <property type="entry name" value="PrfC"/>
</dbReference>
<feature type="domain" description="Elongation factor G-like" evidence="3">
    <location>
        <begin position="38"/>
        <end position="108"/>
    </location>
</feature>
<dbReference type="Proteomes" id="UP000235598">
    <property type="component" value="Unassembled WGS sequence"/>
</dbReference>
<feature type="non-terminal residue" evidence="4">
    <location>
        <position position="108"/>
    </location>
</feature>
<protein>
    <submittedName>
        <fullName evidence="4">Peptide chain release factor 3</fullName>
    </submittedName>
</protein>
<keyword evidence="1" id="KW-0547">Nucleotide-binding</keyword>
<dbReference type="InterPro" id="IPR027417">
    <property type="entry name" value="P-loop_NTPase"/>
</dbReference>
<feature type="non-terminal residue" evidence="4">
    <location>
        <position position="1"/>
    </location>
</feature>
<dbReference type="PANTHER" id="PTHR43556">
    <property type="entry name" value="PEPTIDE CHAIN RELEASE FACTOR RF3"/>
    <property type="match status" value="1"/>
</dbReference>
<dbReference type="InterPro" id="IPR009000">
    <property type="entry name" value="Transl_B-barrel_sf"/>
</dbReference>
<dbReference type="PANTHER" id="PTHR43556:SF2">
    <property type="entry name" value="PEPTIDE CHAIN RELEASE FACTOR RF3"/>
    <property type="match status" value="1"/>
</dbReference>
<dbReference type="GO" id="GO:0003924">
    <property type="term" value="F:GTPase activity"/>
    <property type="evidence" value="ECO:0007669"/>
    <property type="project" value="InterPro"/>
</dbReference>
<comment type="caution">
    <text evidence="4">The sequence shown here is derived from an EMBL/GenBank/DDBJ whole genome shotgun (WGS) entry which is preliminary data.</text>
</comment>
<dbReference type="Gene3D" id="3.40.50.300">
    <property type="entry name" value="P-loop containing nucleotide triphosphate hydrolases"/>
    <property type="match status" value="1"/>
</dbReference>
<dbReference type="AlphaFoldDB" id="A0A2N6VI82"/>
<dbReference type="GO" id="GO:0016150">
    <property type="term" value="F:translation release factor activity, codon nonspecific"/>
    <property type="evidence" value="ECO:0007669"/>
    <property type="project" value="TreeGrafter"/>
</dbReference>
<organism evidence="4 5">
    <name type="scientific">Brevibacterium paucivorans</name>
    <dbReference type="NCBI Taxonomy" id="170994"/>
    <lineage>
        <taxon>Bacteria</taxon>
        <taxon>Bacillati</taxon>
        <taxon>Actinomycetota</taxon>
        <taxon>Actinomycetes</taxon>
        <taxon>Micrococcales</taxon>
        <taxon>Brevibacteriaceae</taxon>
        <taxon>Brevibacterium</taxon>
    </lineage>
</organism>
<evidence type="ECO:0000259" key="3">
    <source>
        <dbReference type="Pfam" id="PF22042"/>
    </source>
</evidence>
<dbReference type="SUPFAM" id="SSF50447">
    <property type="entry name" value="Translation proteins"/>
    <property type="match status" value="1"/>
</dbReference>
<accession>A0A2N6VI82</accession>
<reference evidence="4 5" key="1">
    <citation type="submission" date="2017-09" db="EMBL/GenBank/DDBJ databases">
        <title>Bacterial strain isolated from the female urinary microbiota.</title>
        <authorList>
            <person name="Thomas-White K."/>
            <person name="Kumar N."/>
            <person name="Forster S."/>
            <person name="Putonti C."/>
            <person name="Lawley T."/>
            <person name="Wolfe A.J."/>
        </authorList>
    </citation>
    <scope>NUCLEOTIDE SEQUENCE [LARGE SCALE GENOMIC DNA]</scope>
    <source>
        <strain evidence="4 5">UMB1301</strain>
    </source>
</reference>
<dbReference type="GO" id="GO:0005829">
    <property type="term" value="C:cytosol"/>
    <property type="evidence" value="ECO:0007669"/>
    <property type="project" value="TreeGrafter"/>
</dbReference>
<keyword evidence="2" id="KW-0342">GTP-binding</keyword>
<evidence type="ECO:0000313" key="5">
    <source>
        <dbReference type="Proteomes" id="UP000235598"/>
    </source>
</evidence>
<evidence type="ECO:0000256" key="1">
    <source>
        <dbReference type="ARBA" id="ARBA00022741"/>
    </source>
</evidence>
<dbReference type="InterPro" id="IPR053905">
    <property type="entry name" value="EF-G-like_DII"/>
</dbReference>